<protein>
    <submittedName>
        <fullName evidence="2">Uncharacterized protein</fullName>
    </submittedName>
</protein>
<dbReference type="RefSeq" id="XP_019049510.1">
    <property type="nucleotide sequence ID" value="XM_019189948.1"/>
</dbReference>
<accession>A0A1B9GBN7</accession>
<sequence>MEKWRDSALEGYMECIKQNTPSISESKLSTTKNSLRRHSDIMYDLGLENFEEMTTKEDEGTREAAIKRFSEDRLMFDYLKDDDIYRLVFDWPCGNRFWELKFCIPGAGDTASQSSAGNSIGKPPSSGKTS</sequence>
<name>A0A1B9GBN7_9TREE</name>
<reference evidence="2" key="1">
    <citation type="submission" date="2013-07" db="EMBL/GenBank/DDBJ databases">
        <title>The Genome Sequence of Cryptococcus bestiolae CBS10118.</title>
        <authorList>
            <consortium name="The Broad Institute Genome Sequencing Platform"/>
            <person name="Cuomo C."/>
            <person name="Litvintseva A."/>
            <person name="Chen Y."/>
            <person name="Heitman J."/>
            <person name="Sun S."/>
            <person name="Springer D."/>
            <person name="Dromer F."/>
            <person name="Young S.K."/>
            <person name="Zeng Q."/>
            <person name="Gargeya S."/>
            <person name="Fitzgerald M."/>
            <person name="Abouelleil A."/>
            <person name="Alvarado L."/>
            <person name="Berlin A.M."/>
            <person name="Chapman S.B."/>
            <person name="Dewar J."/>
            <person name="Goldberg J."/>
            <person name="Griggs A."/>
            <person name="Gujja S."/>
            <person name="Hansen M."/>
            <person name="Howarth C."/>
            <person name="Imamovic A."/>
            <person name="Larimer J."/>
            <person name="McCowan C."/>
            <person name="Murphy C."/>
            <person name="Pearson M."/>
            <person name="Priest M."/>
            <person name="Roberts A."/>
            <person name="Saif S."/>
            <person name="Shea T."/>
            <person name="Sykes S."/>
            <person name="Wortman J."/>
            <person name="Nusbaum C."/>
            <person name="Birren B."/>
        </authorList>
    </citation>
    <scope>NUCLEOTIDE SEQUENCE [LARGE SCALE GENOMIC DNA]</scope>
    <source>
        <strain evidence="2">CBS 10118</strain>
    </source>
</reference>
<evidence type="ECO:0000313" key="4">
    <source>
        <dbReference type="Proteomes" id="UP000092730"/>
    </source>
</evidence>
<reference evidence="3" key="2">
    <citation type="submission" date="2013-07" db="EMBL/GenBank/DDBJ databases">
        <authorList>
            <consortium name="The Broad Institute Genome Sequencing Platform"/>
            <person name="Cuomo C."/>
            <person name="Litvintseva A."/>
            <person name="Chen Y."/>
            <person name="Heitman J."/>
            <person name="Sun S."/>
            <person name="Springer D."/>
            <person name="Dromer F."/>
            <person name="Young S.K."/>
            <person name="Zeng Q."/>
            <person name="Gargeya S."/>
            <person name="Fitzgerald M."/>
            <person name="Abouelleil A."/>
            <person name="Alvarado L."/>
            <person name="Berlin A.M."/>
            <person name="Chapman S.B."/>
            <person name="Dewar J."/>
            <person name="Goldberg J."/>
            <person name="Griggs A."/>
            <person name="Gujja S."/>
            <person name="Hansen M."/>
            <person name="Howarth C."/>
            <person name="Imamovic A."/>
            <person name="Larimer J."/>
            <person name="McCowan C."/>
            <person name="Murphy C."/>
            <person name="Pearson M."/>
            <person name="Priest M."/>
            <person name="Roberts A."/>
            <person name="Saif S."/>
            <person name="Shea T."/>
            <person name="Sykes S."/>
            <person name="Wortman J."/>
            <person name="Nusbaum C."/>
            <person name="Birren B."/>
        </authorList>
    </citation>
    <scope>NUCLEOTIDE SEQUENCE</scope>
    <source>
        <strain evidence="3">CBS 10118</strain>
    </source>
</reference>
<dbReference type="Proteomes" id="UP000092730">
    <property type="component" value="Chromosome 2"/>
</dbReference>
<dbReference type="AlphaFoldDB" id="A0A1B9GBN7"/>
<reference evidence="3" key="4">
    <citation type="submission" date="2024-02" db="EMBL/GenBank/DDBJ databases">
        <title>Comparative genomics of Cryptococcus and Kwoniella reveals pathogenesis evolution and contrasting modes of karyotype evolution via chromosome fusion or intercentromeric recombination.</title>
        <authorList>
            <person name="Coelho M.A."/>
            <person name="David-Palma M."/>
            <person name="Shea T."/>
            <person name="Bowers K."/>
            <person name="McGinley-Smith S."/>
            <person name="Mohammad A.W."/>
            <person name="Gnirke A."/>
            <person name="Yurkov A.M."/>
            <person name="Nowrousian M."/>
            <person name="Sun S."/>
            <person name="Cuomo C.A."/>
            <person name="Heitman J."/>
        </authorList>
    </citation>
    <scope>NUCLEOTIDE SEQUENCE</scope>
    <source>
        <strain evidence="3">CBS 10118</strain>
    </source>
</reference>
<organism evidence="2">
    <name type="scientific">Kwoniella bestiolae CBS 10118</name>
    <dbReference type="NCBI Taxonomy" id="1296100"/>
    <lineage>
        <taxon>Eukaryota</taxon>
        <taxon>Fungi</taxon>
        <taxon>Dikarya</taxon>
        <taxon>Basidiomycota</taxon>
        <taxon>Agaricomycotina</taxon>
        <taxon>Tremellomycetes</taxon>
        <taxon>Tremellales</taxon>
        <taxon>Cryptococcaceae</taxon>
        <taxon>Kwoniella</taxon>
    </lineage>
</organism>
<dbReference type="EMBL" id="CP144542">
    <property type="protein sequence ID" value="WVW82582.1"/>
    <property type="molecule type" value="Genomic_DNA"/>
</dbReference>
<evidence type="ECO:0000313" key="2">
    <source>
        <dbReference type="EMBL" id="OCF28440.1"/>
    </source>
</evidence>
<reference evidence="2" key="3">
    <citation type="submission" date="2014-01" db="EMBL/GenBank/DDBJ databases">
        <title>Evolution of pathogenesis and genome organization in the Tremellales.</title>
        <authorList>
            <person name="Cuomo C."/>
            <person name="Litvintseva A."/>
            <person name="Heitman J."/>
            <person name="Chen Y."/>
            <person name="Sun S."/>
            <person name="Springer D."/>
            <person name="Dromer F."/>
            <person name="Young S."/>
            <person name="Zeng Q."/>
            <person name="Chapman S."/>
            <person name="Gujja S."/>
            <person name="Saif S."/>
            <person name="Birren B."/>
        </authorList>
    </citation>
    <scope>NUCLEOTIDE SEQUENCE</scope>
    <source>
        <strain evidence="2">CBS 10118</strain>
    </source>
</reference>
<feature type="region of interest" description="Disordered" evidence="1">
    <location>
        <begin position="109"/>
        <end position="130"/>
    </location>
</feature>
<evidence type="ECO:0000256" key="1">
    <source>
        <dbReference type="SAM" id="MobiDB-lite"/>
    </source>
</evidence>
<evidence type="ECO:0000313" key="3">
    <source>
        <dbReference type="EMBL" id="WVW82582.1"/>
    </source>
</evidence>
<keyword evidence="4" id="KW-1185">Reference proteome</keyword>
<dbReference type="EMBL" id="KI894019">
    <property type="protein sequence ID" value="OCF28440.1"/>
    <property type="molecule type" value="Genomic_DNA"/>
</dbReference>
<dbReference type="GeneID" id="30207698"/>
<gene>
    <name evidence="2" type="ORF">I302_03299</name>
    <name evidence="3" type="ORF">I302_104593</name>
</gene>
<dbReference type="KEGG" id="kbi:30207698"/>
<proteinExistence type="predicted"/>
<dbReference type="VEuPathDB" id="FungiDB:I302_03299"/>